<protein>
    <recommendedName>
        <fullName evidence="4">Proline-rich protein PRCC</fullName>
    </recommendedName>
</protein>
<sequence length="385" mass="40869">MSLVPLDYGSSDDDDETSQGQAKAASPVPSQSAKNPHTSSTGLAAVLPSPKSNSTSRSSLFASLPPPTQQSNATKNVASQPSERKKVKIFVDLPMDDDVLENIGAETDQTKPKKGSSLFAMLPAPKKTGDTKSERVAESSGVTKPSVPSKAAPAMVPYSLSKKKVPTKGASAITSESTAADNIAKPIPKKEEEPEVGPDSFFTLPEPSLDNYETSDDGPVLQQSSSQPTISASAQYACVSASSQYAYPSHSSTDYYTYDSNAMYAYPGGYGNESITPSSSTGAMGGLSEADLRAFGTRDRKLEETIEIKEISQSQLMGDARQLEATRSASMTGGNLKGLAPSRGQKRKHNIMSLAFEAKQREEALKDMAAHRIASKQSTRAKYGF</sequence>
<accession>A0A0L0H3U0</accession>
<evidence type="ECO:0000256" key="1">
    <source>
        <dbReference type="SAM" id="MobiDB-lite"/>
    </source>
</evidence>
<proteinExistence type="predicted"/>
<gene>
    <name evidence="2" type="ORF">SPPG_08736</name>
</gene>
<dbReference type="EMBL" id="KQ257474">
    <property type="protein sequence ID" value="KNC95872.1"/>
    <property type="molecule type" value="Genomic_DNA"/>
</dbReference>
<dbReference type="PANTHER" id="PTHR13621">
    <property type="entry name" value="PROLINE-RICH PROTEIN PRCC"/>
    <property type="match status" value="1"/>
</dbReference>
<reference evidence="2 3" key="1">
    <citation type="submission" date="2009-08" db="EMBL/GenBank/DDBJ databases">
        <title>The Genome Sequence of Spizellomyces punctatus strain DAOM BR117.</title>
        <authorList>
            <consortium name="The Broad Institute Genome Sequencing Platform"/>
            <person name="Russ C."/>
            <person name="Cuomo C."/>
            <person name="Shea T."/>
            <person name="Young S.K."/>
            <person name="Zeng Q."/>
            <person name="Koehrsen M."/>
            <person name="Haas B."/>
            <person name="Borodovsky M."/>
            <person name="Guigo R."/>
            <person name="Alvarado L."/>
            <person name="Berlin A."/>
            <person name="Bochicchio J."/>
            <person name="Borenstein D."/>
            <person name="Chapman S."/>
            <person name="Chen Z."/>
            <person name="Engels R."/>
            <person name="Freedman E."/>
            <person name="Gellesch M."/>
            <person name="Goldberg J."/>
            <person name="Griggs A."/>
            <person name="Gujja S."/>
            <person name="Heiman D."/>
            <person name="Hepburn T."/>
            <person name="Howarth C."/>
            <person name="Jen D."/>
            <person name="Larson L."/>
            <person name="Lewis B."/>
            <person name="Mehta T."/>
            <person name="Park D."/>
            <person name="Pearson M."/>
            <person name="Roberts A."/>
            <person name="Saif S."/>
            <person name="Shenoy N."/>
            <person name="Sisk P."/>
            <person name="Stolte C."/>
            <person name="Sykes S."/>
            <person name="Thomson T."/>
            <person name="Walk T."/>
            <person name="White J."/>
            <person name="Yandava C."/>
            <person name="Burger G."/>
            <person name="Gray M.W."/>
            <person name="Holland P.W.H."/>
            <person name="King N."/>
            <person name="Lang F.B.F."/>
            <person name="Roger A.J."/>
            <person name="Ruiz-Trillo I."/>
            <person name="Lander E."/>
            <person name="Nusbaum C."/>
        </authorList>
    </citation>
    <scope>NUCLEOTIDE SEQUENCE [LARGE SCALE GENOMIC DNA]</scope>
    <source>
        <strain evidence="2 3">DAOM BR117</strain>
    </source>
</reference>
<feature type="compositionally biased region" description="Basic and acidic residues" evidence="1">
    <location>
        <begin position="127"/>
        <end position="137"/>
    </location>
</feature>
<dbReference type="AlphaFoldDB" id="A0A0L0H3U0"/>
<evidence type="ECO:0000313" key="3">
    <source>
        <dbReference type="Proteomes" id="UP000053201"/>
    </source>
</evidence>
<dbReference type="VEuPathDB" id="FungiDB:SPPG_08736"/>
<organism evidence="2 3">
    <name type="scientific">Spizellomyces punctatus (strain DAOM BR117)</name>
    <dbReference type="NCBI Taxonomy" id="645134"/>
    <lineage>
        <taxon>Eukaryota</taxon>
        <taxon>Fungi</taxon>
        <taxon>Fungi incertae sedis</taxon>
        <taxon>Chytridiomycota</taxon>
        <taxon>Chytridiomycota incertae sedis</taxon>
        <taxon>Chytridiomycetes</taxon>
        <taxon>Spizellomycetales</taxon>
        <taxon>Spizellomycetaceae</taxon>
        <taxon>Spizellomyces</taxon>
    </lineage>
</organism>
<feature type="region of interest" description="Disordered" evidence="1">
    <location>
        <begin position="101"/>
        <end position="227"/>
    </location>
</feature>
<dbReference type="GeneID" id="27691878"/>
<feature type="compositionally biased region" description="Polar residues" evidence="1">
    <location>
        <begin position="28"/>
        <end position="42"/>
    </location>
</feature>
<dbReference type="OMA" id="MYSADPS"/>
<evidence type="ECO:0008006" key="4">
    <source>
        <dbReference type="Google" id="ProtNLM"/>
    </source>
</evidence>
<feature type="compositionally biased region" description="Low complexity" evidence="1">
    <location>
        <begin position="49"/>
        <end position="59"/>
    </location>
</feature>
<dbReference type="GO" id="GO:0005634">
    <property type="term" value="C:nucleus"/>
    <property type="evidence" value="ECO:0007669"/>
    <property type="project" value="TreeGrafter"/>
</dbReference>
<feature type="region of interest" description="Disordered" evidence="1">
    <location>
        <begin position="1"/>
        <end position="86"/>
    </location>
</feature>
<dbReference type="OrthoDB" id="206969at2759"/>
<dbReference type="Proteomes" id="UP000053201">
    <property type="component" value="Unassembled WGS sequence"/>
</dbReference>
<name>A0A0L0H3U0_SPIPD</name>
<dbReference type="RefSeq" id="XP_016603912.1">
    <property type="nucleotide sequence ID" value="XM_016756890.1"/>
</dbReference>
<evidence type="ECO:0000313" key="2">
    <source>
        <dbReference type="EMBL" id="KNC95872.1"/>
    </source>
</evidence>
<dbReference type="eggNOG" id="KOG3903">
    <property type="taxonomic scope" value="Eukaryota"/>
</dbReference>
<feature type="region of interest" description="Disordered" evidence="1">
    <location>
        <begin position="326"/>
        <end position="348"/>
    </location>
</feature>
<feature type="compositionally biased region" description="Polar residues" evidence="1">
    <location>
        <begin position="69"/>
        <end position="81"/>
    </location>
</feature>
<dbReference type="PANTHER" id="PTHR13621:SF2">
    <property type="entry name" value="PROLINE-RICH PROTEIN PRCC"/>
    <property type="match status" value="1"/>
</dbReference>
<dbReference type="InterPro" id="IPR018800">
    <property type="entry name" value="PRCC"/>
</dbReference>
<dbReference type="Pfam" id="PF10253">
    <property type="entry name" value="PRCC"/>
    <property type="match status" value="1"/>
</dbReference>
<keyword evidence="3" id="KW-1185">Reference proteome</keyword>
<dbReference type="InParanoid" id="A0A0L0H3U0"/>
<dbReference type="STRING" id="645134.A0A0L0H3U0"/>